<dbReference type="OrthoDB" id="9784805at2"/>
<evidence type="ECO:0000313" key="2">
    <source>
        <dbReference type="EMBL" id="SDD92647.1"/>
    </source>
</evidence>
<proteinExistence type="predicted"/>
<feature type="transmembrane region" description="Helical" evidence="1">
    <location>
        <begin position="99"/>
        <end position="121"/>
    </location>
</feature>
<keyword evidence="1" id="KW-0812">Transmembrane</keyword>
<organism evidence="2 3">
    <name type="scientific">Peptococcus niger</name>
    <dbReference type="NCBI Taxonomy" id="2741"/>
    <lineage>
        <taxon>Bacteria</taxon>
        <taxon>Bacillati</taxon>
        <taxon>Bacillota</taxon>
        <taxon>Clostridia</taxon>
        <taxon>Eubacteriales</taxon>
        <taxon>Peptococcaceae</taxon>
        <taxon>Peptococcus</taxon>
    </lineage>
</organism>
<dbReference type="EMBL" id="FNAF01000010">
    <property type="protein sequence ID" value="SDD92647.1"/>
    <property type="molecule type" value="Genomic_DNA"/>
</dbReference>
<dbReference type="Pfam" id="PF07136">
    <property type="entry name" value="DUF1385"/>
    <property type="match status" value="1"/>
</dbReference>
<dbReference type="RefSeq" id="WP_091792143.1">
    <property type="nucleotide sequence ID" value="NZ_FNAF01000010.1"/>
</dbReference>
<protein>
    <submittedName>
        <fullName evidence="2">Uncharacterized conserved protein YqhQ</fullName>
    </submittedName>
</protein>
<evidence type="ECO:0000256" key="1">
    <source>
        <dbReference type="SAM" id="Phobius"/>
    </source>
</evidence>
<keyword evidence="3" id="KW-1185">Reference proteome</keyword>
<gene>
    <name evidence="2" type="ORF">SAMN04489866_11047</name>
</gene>
<dbReference type="PANTHER" id="PTHR42867:SF1">
    <property type="entry name" value="MEMBRANE PROTEIN-RELATED"/>
    <property type="match status" value="1"/>
</dbReference>
<name>A0A1G6YSL5_PEPNI</name>
<dbReference type="PANTHER" id="PTHR42867">
    <property type="entry name" value="MEMBRANE PROTEIN-RELATED"/>
    <property type="match status" value="1"/>
</dbReference>
<dbReference type="AlphaFoldDB" id="A0A1G6YSL5"/>
<dbReference type="InterPro" id="IPR010787">
    <property type="entry name" value="DUF1385"/>
</dbReference>
<dbReference type="STRING" id="2741.SAMN04489866_11047"/>
<feature type="transmembrane region" description="Helical" evidence="1">
    <location>
        <begin position="194"/>
        <end position="212"/>
    </location>
</feature>
<evidence type="ECO:0000313" key="3">
    <source>
        <dbReference type="Proteomes" id="UP000198995"/>
    </source>
</evidence>
<dbReference type="Proteomes" id="UP000198995">
    <property type="component" value="Unassembled WGS sequence"/>
</dbReference>
<reference evidence="2 3" key="1">
    <citation type="submission" date="2016-10" db="EMBL/GenBank/DDBJ databases">
        <authorList>
            <person name="de Groot N.N."/>
        </authorList>
    </citation>
    <scope>NUCLEOTIDE SEQUENCE [LARGE SCALE GENOMIC DNA]</scope>
    <source>
        <strain evidence="2 3">DSM 20475</strain>
    </source>
</reference>
<keyword evidence="1" id="KW-0472">Membrane</keyword>
<sequence length="307" mass="33804">MQKSYGGQALIEGVMMRGKHHQAMAVRLDSGQIESVVEPISPWGDRHPILQLPLIRGSVNMVESIVIGMKALSWSTNVNLSGGTEEEEALKPWQMALTVMFSLVMSIGIFFLLPVLLAHAANGIVSGTLAQNILEGVLRVGVFLLYIFLIAQMPDIRRVFQYHGAEHKSIHCYEAGAHLVPGEAAHFSRLHPRCGTSFLFIVMIISIFVFSFTGVDNIFLRLVSRVVLLPVIAGISYELLKWTGRHMDSAAVRAIAWPGLQIQRMTTAEPDEDMLEVALTALEKVRQAEKEADALPVNKACPAPVRS</sequence>
<feature type="transmembrane region" description="Helical" evidence="1">
    <location>
        <begin position="133"/>
        <end position="151"/>
    </location>
</feature>
<accession>A0A1G6YSL5</accession>
<keyword evidence="1" id="KW-1133">Transmembrane helix</keyword>